<dbReference type="AlphaFoldDB" id="A0A670JL02"/>
<feature type="region of interest" description="Disordered" evidence="1">
    <location>
        <begin position="18"/>
        <end position="43"/>
    </location>
</feature>
<sequence>MAWRQTLPDPIPQFDRKLQIAQDVTSSPPRIRKRGNHNGPVTWGQIKSLSFQAEQLRKEKHTYVNQSQVSVCMYQPISHRPTCGNACNIQ</sequence>
<reference evidence="2" key="2">
    <citation type="submission" date="2025-08" db="UniProtKB">
        <authorList>
            <consortium name="Ensembl"/>
        </authorList>
    </citation>
    <scope>IDENTIFICATION</scope>
</reference>
<evidence type="ECO:0000313" key="2">
    <source>
        <dbReference type="Ensembl" id="ENSPMRP00000025061.1"/>
    </source>
</evidence>
<accession>A0A670JL02</accession>
<reference evidence="2 3" key="1">
    <citation type="journal article" date="2019" name="Proc. Natl. Acad. Sci. U.S.A.">
        <title>Regulatory changes in pterin and carotenoid genes underlie balanced color polymorphisms in the wall lizard.</title>
        <authorList>
            <person name="Andrade P."/>
            <person name="Pinho C."/>
            <person name="Perez I de Lanuza G."/>
            <person name="Afonso S."/>
            <person name="Brejcha J."/>
            <person name="Rubin C.J."/>
            <person name="Wallerman O."/>
            <person name="Pereira P."/>
            <person name="Sabatino S.J."/>
            <person name="Bellati A."/>
            <person name="Pellitteri-Rosa D."/>
            <person name="Bosakova Z."/>
            <person name="Bunikis I."/>
            <person name="Carretero M.A."/>
            <person name="Feiner N."/>
            <person name="Marsik P."/>
            <person name="Pauperio F."/>
            <person name="Salvi D."/>
            <person name="Soler L."/>
            <person name="While G.M."/>
            <person name="Uller T."/>
            <person name="Font E."/>
            <person name="Andersson L."/>
            <person name="Carneiro M."/>
        </authorList>
    </citation>
    <scope>NUCLEOTIDE SEQUENCE</scope>
</reference>
<organism evidence="2 3">
    <name type="scientific">Podarcis muralis</name>
    <name type="common">Wall lizard</name>
    <name type="synonym">Lacerta muralis</name>
    <dbReference type="NCBI Taxonomy" id="64176"/>
    <lineage>
        <taxon>Eukaryota</taxon>
        <taxon>Metazoa</taxon>
        <taxon>Chordata</taxon>
        <taxon>Craniata</taxon>
        <taxon>Vertebrata</taxon>
        <taxon>Euteleostomi</taxon>
        <taxon>Lepidosauria</taxon>
        <taxon>Squamata</taxon>
        <taxon>Bifurcata</taxon>
        <taxon>Unidentata</taxon>
        <taxon>Episquamata</taxon>
        <taxon>Laterata</taxon>
        <taxon>Lacertibaenia</taxon>
        <taxon>Lacertidae</taxon>
        <taxon>Podarcis</taxon>
    </lineage>
</organism>
<keyword evidence="3" id="KW-1185">Reference proteome</keyword>
<protein>
    <submittedName>
        <fullName evidence="2">Uncharacterized protein</fullName>
    </submittedName>
</protein>
<proteinExistence type="predicted"/>
<dbReference type="GeneTree" id="ENSGT00990000213440"/>
<name>A0A670JL02_PODMU</name>
<evidence type="ECO:0000256" key="1">
    <source>
        <dbReference type="SAM" id="MobiDB-lite"/>
    </source>
</evidence>
<evidence type="ECO:0000313" key="3">
    <source>
        <dbReference type="Proteomes" id="UP000472272"/>
    </source>
</evidence>
<dbReference type="Ensembl" id="ENSPMRT00000026593.1">
    <property type="protein sequence ID" value="ENSPMRP00000025061.1"/>
    <property type="gene ID" value="ENSPMRG00000016199.1"/>
</dbReference>
<dbReference type="Proteomes" id="UP000472272">
    <property type="component" value="Chromosome 12"/>
</dbReference>
<reference evidence="2" key="3">
    <citation type="submission" date="2025-09" db="UniProtKB">
        <authorList>
            <consortium name="Ensembl"/>
        </authorList>
    </citation>
    <scope>IDENTIFICATION</scope>
</reference>